<sequence>MTSDEWNSIGEIARQRAIYNAFSPLQRQNLWIEKFKRALPFFANEDEKSHLKSLLFAIEDNLQWFEDNNNDSQRNSFDLFFYKWNDYAKNTLNWNSNTLYALIGTPENISHAALNDYTVNSLQNVRLSKTRSEDGYGNVCDCGDNSQYYFTCPGVDGFTCEIEYNNPCRQTQHGCGSLWRDACWGKCKKPKITSL</sequence>
<comment type="caution">
    <text evidence="1">The sequence shown here is derived from an EMBL/GenBank/DDBJ whole genome shotgun (WGS) entry which is preliminary data.</text>
</comment>
<reference evidence="1" key="1">
    <citation type="submission" date="2022-01" db="EMBL/GenBank/DDBJ databases">
        <title>Novel bile acid biosynthetic pathways are enriched in the microbiome of centenarians.</title>
        <authorList>
            <person name="Sato Y."/>
            <person name="Atarashi K."/>
            <person name="Plichta R.D."/>
            <person name="Arai Y."/>
            <person name="Sasajima S."/>
            <person name="Kearney M.S."/>
            <person name="Suda W."/>
            <person name="Takeshita K."/>
            <person name="Sasaki T."/>
            <person name="Okamoto S."/>
            <person name="Skelly N.A."/>
            <person name="Okamura Y."/>
            <person name="Vlamakis H."/>
            <person name="Li Y."/>
            <person name="Tanoue T."/>
            <person name="Takei H."/>
            <person name="Nittono H."/>
            <person name="Narushima S."/>
            <person name="Irie J."/>
            <person name="Itoh H."/>
            <person name="Moriya K."/>
            <person name="Sugiura Y."/>
            <person name="Suematsu M."/>
            <person name="Moritoki N."/>
            <person name="Shibata S."/>
            <person name="Littman R.D."/>
            <person name="Fischbach A.M."/>
            <person name="Uwamino Y."/>
            <person name="Inoue T."/>
            <person name="Honda A."/>
            <person name="Hattori M."/>
            <person name="Murai T."/>
            <person name="Xavier J.R."/>
            <person name="Hirose N."/>
            <person name="Honda K."/>
        </authorList>
    </citation>
    <scope>NUCLEOTIDE SEQUENCE</scope>
    <source>
        <strain evidence="1">CE91-St16</strain>
    </source>
</reference>
<protein>
    <submittedName>
        <fullName evidence="1">Uncharacterized protein</fullName>
    </submittedName>
</protein>
<dbReference type="EMBL" id="BQOL01000001">
    <property type="protein sequence ID" value="GKI19166.1"/>
    <property type="molecule type" value="Genomic_DNA"/>
</dbReference>
<dbReference type="AlphaFoldDB" id="A0AA37NLS4"/>
<accession>A0AA37NLS4</accession>
<proteinExistence type="predicted"/>
<gene>
    <name evidence="1" type="ORF">CE91St16_20740</name>
</gene>
<dbReference type="Proteomes" id="UP001055105">
    <property type="component" value="Unassembled WGS sequence"/>
</dbReference>
<organism evidence="1 2">
    <name type="scientific">Alistipes finegoldii</name>
    <dbReference type="NCBI Taxonomy" id="214856"/>
    <lineage>
        <taxon>Bacteria</taxon>
        <taxon>Pseudomonadati</taxon>
        <taxon>Bacteroidota</taxon>
        <taxon>Bacteroidia</taxon>
        <taxon>Bacteroidales</taxon>
        <taxon>Rikenellaceae</taxon>
        <taxon>Alistipes</taxon>
    </lineage>
</organism>
<dbReference type="NCBIfam" id="NF033852">
    <property type="entry name" value="fulvocin_rel"/>
    <property type="match status" value="1"/>
</dbReference>
<name>A0AA37NLS4_9BACT</name>
<evidence type="ECO:0000313" key="1">
    <source>
        <dbReference type="EMBL" id="GKI19166.1"/>
    </source>
</evidence>
<evidence type="ECO:0000313" key="2">
    <source>
        <dbReference type="Proteomes" id="UP001055105"/>
    </source>
</evidence>